<keyword evidence="2" id="KW-1185">Reference proteome</keyword>
<dbReference type="Proteomes" id="UP001160334">
    <property type="component" value="Unassembled WGS sequence"/>
</dbReference>
<comment type="caution">
    <text evidence="1">The sequence shown here is derived from an EMBL/GenBank/DDBJ whole genome shotgun (WGS) entry which is preliminary data.</text>
</comment>
<sequence length="154" mass="17359">MGFTDLDMLKYLHARADRDLVWATDQISGHTETPDEFGHVVDEVTEVVDSFRDVLAKYVRERCNSSSEWGTYSDGRRVHSAVMAGHSVFGHVWHPDASKVPNPYVVEVVTDDGLRRPGQVSFELPSRIVVRINDLIVANSDDDEPDWGPMMAPY</sequence>
<dbReference type="RefSeq" id="WP_280762808.1">
    <property type="nucleotide sequence ID" value="NZ_JARXVC010000014.1"/>
</dbReference>
<organism evidence="1 2">
    <name type="scientific">Prescottella agglutinans</name>
    <dbReference type="NCBI Taxonomy" id="1644129"/>
    <lineage>
        <taxon>Bacteria</taxon>
        <taxon>Bacillati</taxon>
        <taxon>Actinomycetota</taxon>
        <taxon>Actinomycetes</taxon>
        <taxon>Mycobacteriales</taxon>
        <taxon>Nocardiaceae</taxon>
        <taxon>Prescottella</taxon>
    </lineage>
</organism>
<reference evidence="1 2" key="1">
    <citation type="submission" date="2023-04" db="EMBL/GenBank/DDBJ databases">
        <title>Forest soil microbial communities from Buena Vista Peninsula, Colon Province, Panama.</title>
        <authorList>
            <person name="Bouskill N."/>
        </authorList>
    </citation>
    <scope>NUCLEOTIDE SEQUENCE [LARGE SCALE GENOMIC DNA]</scope>
    <source>
        <strain evidence="1 2">CFH S0262</strain>
    </source>
</reference>
<dbReference type="EMBL" id="JARXVC010000014">
    <property type="protein sequence ID" value="MDH6283546.1"/>
    <property type="molecule type" value="Genomic_DNA"/>
</dbReference>
<name>A0ABT6MGT8_9NOCA</name>
<accession>A0ABT6MGT8</accession>
<gene>
    <name evidence="1" type="ORF">M2280_004794</name>
</gene>
<evidence type="ECO:0000313" key="2">
    <source>
        <dbReference type="Proteomes" id="UP001160334"/>
    </source>
</evidence>
<protein>
    <submittedName>
        <fullName evidence="1">Uncharacterized protein</fullName>
    </submittedName>
</protein>
<evidence type="ECO:0000313" key="1">
    <source>
        <dbReference type="EMBL" id="MDH6283546.1"/>
    </source>
</evidence>
<proteinExistence type="predicted"/>